<protein>
    <submittedName>
        <fullName evidence="1">Uncharacterized protein</fullName>
    </submittedName>
</protein>
<evidence type="ECO:0000313" key="2">
    <source>
        <dbReference type="Proteomes" id="UP000594262"/>
    </source>
</evidence>
<dbReference type="AlphaFoldDB" id="A0A7M5X6A9"/>
<organism evidence="1 2">
    <name type="scientific">Clytia hemisphaerica</name>
    <dbReference type="NCBI Taxonomy" id="252671"/>
    <lineage>
        <taxon>Eukaryota</taxon>
        <taxon>Metazoa</taxon>
        <taxon>Cnidaria</taxon>
        <taxon>Hydrozoa</taxon>
        <taxon>Hydroidolina</taxon>
        <taxon>Leptothecata</taxon>
        <taxon>Obeliida</taxon>
        <taxon>Clytiidae</taxon>
        <taxon>Clytia</taxon>
    </lineage>
</organism>
<name>A0A7M5X6A9_9CNID</name>
<dbReference type="EnsemblMetazoa" id="CLYHEMT018470.1">
    <property type="protein sequence ID" value="CLYHEMP018470.1"/>
    <property type="gene ID" value="CLYHEMG018470"/>
</dbReference>
<reference evidence="1" key="1">
    <citation type="submission" date="2021-01" db="UniProtKB">
        <authorList>
            <consortium name="EnsemblMetazoa"/>
        </authorList>
    </citation>
    <scope>IDENTIFICATION</scope>
</reference>
<accession>A0A7M5X6A9</accession>
<dbReference type="OrthoDB" id="416590at2759"/>
<keyword evidence="2" id="KW-1185">Reference proteome</keyword>
<sequence length="199" mass="23676">MEELFQKYQMTEVQKGLVNGIKNIKNLPTFIEEMDDVEQLIWVVAVATIDMPKEPTDNDLKFYKNAVDERVRRLEEAERRYKWFSLEWNKTSMRRLITNWFCGIMVIDPNLKTKDGSPMQFVYEYYGPESKYPDKEHQTDAWKKEGIDFYVLMARSICRTYPEATSKGIVSFSDMSAFDWEKIRHGNENTSFRNRFVDS</sequence>
<proteinExistence type="predicted"/>
<evidence type="ECO:0000313" key="1">
    <source>
        <dbReference type="EnsemblMetazoa" id="CLYHEMP018470.1"/>
    </source>
</evidence>
<dbReference type="Proteomes" id="UP000594262">
    <property type="component" value="Unplaced"/>
</dbReference>